<feature type="non-terminal residue" evidence="2">
    <location>
        <position position="57"/>
    </location>
</feature>
<dbReference type="EMBL" id="CAJOBR010086523">
    <property type="protein sequence ID" value="CAF5133582.1"/>
    <property type="molecule type" value="Genomic_DNA"/>
</dbReference>
<evidence type="ECO:0000313" key="3">
    <source>
        <dbReference type="Proteomes" id="UP000663848"/>
    </source>
</evidence>
<name>A0A822FS54_9BILA</name>
<organism evidence="2 3">
    <name type="scientific">Rotaria socialis</name>
    <dbReference type="NCBI Taxonomy" id="392032"/>
    <lineage>
        <taxon>Eukaryota</taxon>
        <taxon>Metazoa</taxon>
        <taxon>Spiralia</taxon>
        <taxon>Gnathifera</taxon>
        <taxon>Rotifera</taxon>
        <taxon>Eurotatoria</taxon>
        <taxon>Bdelloidea</taxon>
        <taxon>Philodinida</taxon>
        <taxon>Philodinidae</taxon>
        <taxon>Rotaria</taxon>
    </lineage>
</organism>
<reference evidence="2" key="1">
    <citation type="submission" date="2021-02" db="EMBL/GenBank/DDBJ databases">
        <authorList>
            <person name="Nowell W R."/>
        </authorList>
    </citation>
    <scope>NUCLEOTIDE SEQUENCE</scope>
</reference>
<dbReference type="AlphaFoldDB" id="A0A822FS54"/>
<evidence type="ECO:0000313" key="2">
    <source>
        <dbReference type="EMBL" id="CAF5133582.1"/>
    </source>
</evidence>
<proteinExistence type="predicted"/>
<feature type="region of interest" description="Disordered" evidence="1">
    <location>
        <begin position="1"/>
        <end position="23"/>
    </location>
</feature>
<evidence type="ECO:0000256" key="1">
    <source>
        <dbReference type="SAM" id="MobiDB-lite"/>
    </source>
</evidence>
<gene>
    <name evidence="2" type="ORF">QYT958_LOCUS47054</name>
</gene>
<accession>A0A822FS54</accession>
<comment type="caution">
    <text evidence="2">The sequence shown here is derived from an EMBL/GenBank/DDBJ whole genome shotgun (WGS) entry which is preliminary data.</text>
</comment>
<dbReference type="Proteomes" id="UP000663848">
    <property type="component" value="Unassembled WGS sequence"/>
</dbReference>
<protein>
    <submittedName>
        <fullName evidence="2">Uncharacterized protein</fullName>
    </submittedName>
</protein>
<sequence length="57" mass="6685">MSSNPFQSHDQDRDMPTQQRSSIMNSYNDQISSLNFSSTLQNWLRDTVELQFNNRSS</sequence>